<evidence type="ECO:0000256" key="7">
    <source>
        <dbReference type="ARBA" id="ARBA00047899"/>
    </source>
</evidence>
<dbReference type="InterPro" id="IPR000719">
    <property type="entry name" value="Prot_kinase_dom"/>
</dbReference>
<name>A0A8H3DHE6_9AGAM</name>
<keyword evidence="4" id="KW-0547">Nucleotide-binding</keyword>
<organism evidence="10 11">
    <name type="scientific">Rhizoctonia solani</name>
    <dbReference type="NCBI Taxonomy" id="456999"/>
    <lineage>
        <taxon>Eukaryota</taxon>
        <taxon>Fungi</taxon>
        <taxon>Dikarya</taxon>
        <taxon>Basidiomycota</taxon>
        <taxon>Agaricomycotina</taxon>
        <taxon>Agaricomycetes</taxon>
        <taxon>Cantharellales</taxon>
        <taxon>Ceratobasidiaceae</taxon>
        <taxon>Rhizoctonia</taxon>
    </lineage>
</organism>
<dbReference type="GO" id="GO:0005524">
    <property type="term" value="F:ATP binding"/>
    <property type="evidence" value="ECO:0007669"/>
    <property type="project" value="UniProtKB-KW"/>
</dbReference>
<evidence type="ECO:0000313" key="11">
    <source>
        <dbReference type="Proteomes" id="UP000663850"/>
    </source>
</evidence>
<dbReference type="InterPro" id="IPR011009">
    <property type="entry name" value="Kinase-like_dom_sf"/>
</dbReference>
<evidence type="ECO:0000256" key="6">
    <source>
        <dbReference type="ARBA" id="ARBA00022840"/>
    </source>
</evidence>
<evidence type="ECO:0000256" key="3">
    <source>
        <dbReference type="ARBA" id="ARBA00022679"/>
    </source>
</evidence>
<gene>
    <name evidence="10" type="ORF">RDB_LOCUS124167</name>
</gene>
<evidence type="ECO:0000256" key="4">
    <source>
        <dbReference type="ARBA" id="ARBA00022741"/>
    </source>
</evidence>
<reference evidence="10" key="1">
    <citation type="submission" date="2021-01" db="EMBL/GenBank/DDBJ databases">
        <authorList>
            <person name="Kaushik A."/>
        </authorList>
    </citation>
    <scope>NUCLEOTIDE SEQUENCE</scope>
    <source>
        <strain evidence="10">Type strain: AG8-Rh-89/</strain>
    </source>
</reference>
<dbReference type="EMBL" id="CAJMWZ010006675">
    <property type="protein sequence ID" value="CAE6526183.1"/>
    <property type="molecule type" value="Genomic_DNA"/>
</dbReference>
<keyword evidence="5" id="KW-0418">Kinase</keyword>
<keyword evidence="2" id="KW-0723">Serine/threonine-protein kinase</keyword>
<evidence type="ECO:0000256" key="2">
    <source>
        <dbReference type="ARBA" id="ARBA00022527"/>
    </source>
</evidence>
<dbReference type="InterPro" id="IPR051334">
    <property type="entry name" value="SRPK"/>
</dbReference>
<dbReference type="GO" id="GO:0050684">
    <property type="term" value="P:regulation of mRNA processing"/>
    <property type="evidence" value="ECO:0007669"/>
    <property type="project" value="TreeGrafter"/>
</dbReference>
<evidence type="ECO:0000256" key="8">
    <source>
        <dbReference type="ARBA" id="ARBA00048679"/>
    </source>
</evidence>
<dbReference type="GO" id="GO:0000245">
    <property type="term" value="P:spliceosomal complex assembly"/>
    <property type="evidence" value="ECO:0007669"/>
    <property type="project" value="TreeGrafter"/>
</dbReference>
<feature type="domain" description="Protein kinase" evidence="9">
    <location>
        <begin position="71"/>
        <end position="219"/>
    </location>
</feature>
<evidence type="ECO:0000256" key="1">
    <source>
        <dbReference type="ARBA" id="ARBA00012513"/>
    </source>
</evidence>
<dbReference type="EC" id="2.7.11.1" evidence="1"/>
<keyword evidence="3" id="KW-0808">Transferase</keyword>
<comment type="caution">
    <text evidence="10">The sequence shown here is derived from an EMBL/GenBank/DDBJ whole genome shotgun (WGS) entry which is preliminary data.</text>
</comment>
<dbReference type="AlphaFoldDB" id="A0A8H3DHE6"/>
<comment type="catalytic activity">
    <reaction evidence="7">
        <text>L-threonyl-[protein] + ATP = O-phospho-L-threonyl-[protein] + ADP + H(+)</text>
        <dbReference type="Rhea" id="RHEA:46608"/>
        <dbReference type="Rhea" id="RHEA-COMP:11060"/>
        <dbReference type="Rhea" id="RHEA-COMP:11605"/>
        <dbReference type="ChEBI" id="CHEBI:15378"/>
        <dbReference type="ChEBI" id="CHEBI:30013"/>
        <dbReference type="ChEBI" id="CHEBI:30616"/>
        <dbReference type="ChEBI" id="CHEBI:61977"/>
        <dbReference type="ChEBI" id="CHEBI:456216"/>
        <dbReference type="EC" id="2.7.11.1"/>
    </reaction>
</comment>
<dbReference type="SUPFAM" id="SSF56112">
    <property type="entry name" value="Protein kinase-like (PK-like)"/>
    <property type="match status" value="1"/>
</dbReference>
<evidence type="ECO:0000259" key="9">
    <source>
        <dbReference type="PROSITE" id="PS50011"/>
    </source>
</evidence>
<dbReference type="PROSITE" id="PS50011">
    <property type="entry name" value="PROTEIN_KINASE_DOM"/>
    <property type="match status" value="1"/>
</dbReference>
<proteinExistence type="predicted"/>
<dbReference type="Gene3D" id="3.30.200.20">
    <property type="entry name" value="Phosphorylase Kinase, domain 1"/>
    <property type="match status" value="1"/>
</dbReference>
<comment type="catalytic activity">
    <reaction evidence="8">
        <text>L-seryl-[protein] + ATP = O-phospho-L-seryl-[protein] + ADP + H(+)</text>
        <dbReference type="Rhea" id="RHEA:17989"/>
        <dbReference type="Rhea" id="RHEA-COMP:9863"/>
        <dbReference type="Rhea" id="RHEA-COMP:11604"/>
        <dbReference type="ChEBI" id="CHEBI:15378"/>
        <dbReference type="ChEBI" id="CHEBI:29999"/>
        <dbReference type="ChEBI" id="CHEBI:30616"/>
        <dbReference type="ChEBI" id="CHEBI:83421"/>
        <dbReference type="ChEBI" id="CHEBI:456216"/>
        <dbReference type="EC" id="2.7.11.1"/>
    </reaction>
</comment>
<dbReference type="GO" id="GO:0005737">
    <property type="term" value="C:cytoplasm"/>
    <property type="evidence" value="ECO:0007669"/>
    <property type="project" value="TreeGrafter"/>
</dbReference>
<dbReference type="Gene3D" id="1.10.510.10">
    <property type="entry name" value="Transferase(Phosphotransferase) domain 1"/>
    <property type="match status" value="1"/>
</dbReference>
<keyword evidence="6" id="KW-0067">ATP-binding</keyword>
<dbReference type="Proteomes" id="UP000663850">
    <property type="component" value="Unassembled WGS sequence"/>
</dbReference>
<dbReference type="PANTHER" id="PTHR47634">
    <property type="entry name" value="PROTEIN KINASE DOMAIN-CONTAINING PROTEIN-RELATED"/>
    <property type="match status" value="1"/>
</dbReference>
<evidence type="ECO:0000313" key="10">
    <source>
        <dbReference type="EMBL" id="CAE6526183.1"/>
    </source>
</evidence>
<dbReference type="GO" id="GO:0005634">
    <property type="term" value="C:nucleus"/>
    <property type="evidence" value="ECO:0007669"/>
    <property type="project" value="TreeGrafter"/>
</dbReference>
<dbReference type="PANTHER" id="PTHR47634:SF9">
    <property type="entry name" value="PROTEIN KINASE DOMAIN-CONTAINING PROTEIN-RELATED"/>
    <property type="match status" value="1"/>
</dbReference>
<accession>A0A8H3DHE6</accession>
<dbReference type="GO" id="GO:0004674">
    <property type="term" value="F:protein serine/threonine kinase activity"/>
    <property type="evidence" value="ECO:0007669"/>
    <property type="project" value="UniProtKB-KW"/>
</dbReference>
<sequence>MSWLIRDRIRSEFSQNSFLRFLLQNPASFSASDRSVFAALFLNKWDEEGIPSYKAEPFYPAKSGEILNGTFRLITKLGFGTTSTVWLARDIRRWWWQSKHVTLKVLVNDMSPESANREIALANHITNANPLHPGRQFVRTPLEAFQIQGPHGMHSVLVYQPMRESLCILRDRMDTRRFTPDLVKTTLGFILSGLDYLHNECHVVHGGAHLLTILYVGFD</sequence>
<protein>
    <recommendedName>
        <fullName evidence="1">non-specific serine/threonine protein kinase</fullName>
        <ecNumber evidence="1">2.7.11.1</ecNumber>
    </recommendedName>
</protein>
<evidence type="ECO:0000256" key="5">
    <source>
        <dbReference type="ARBA" id="ARBA00022777"/>
    </source>
</evidence>